<name>A0A1G8S5Q1_9NOCA</name>
<reference evidence="1 2" key="1">
    <citation type="submission" date="2016-10" db="EMBL/GenBank/DDBJ databases">
        <authorList>
            <person name="de Groot N.N."/>
        </authorList>
    </citation>
    <scope>NUCLEOTIDE SEQUENCE [LARGE SCALE GENOMIC DNA]</scope>
    <source>
        <strain evidence="1 2">DSM 44892</strain>
    </source>
</reference>
<gene>
    <name evidence="1" type="ORF">SAMN05444695_1202</name>
</gene>
<evidence type="ECO:0000313" key="1">
    <source>
        <dbReference type="EMBL" id="SDJ24517.1"/>
    </source>
</evidence>
<dbReference type="AlphaFoldDB" id="A0A1G8S5Q1"/>
<sequence length="245" mass="26729">MEVWTRQPFRPFSKPKVNGMYSMGTCESCGQGDVEAVVLESQRVVLICDECSIVWCDPADLGTDRVSVPRPPDWLVCGGDRAKPGTVRSATGADLARAGWSSGELSRVPAPQPVVVRSKYPIPDYHAVLQHAVDWSRSRGAAERYGDAVLATLNIRLAAAYDGEPIGRELYQSAGEGWVDFSAFRPRRDSRDRHSGALNADGQALRDALTFGIEQIGTRPRPWCEIPPIVRNPSAGDYETKASGT</sequence>
<dbReference type="EMBL" id="FNDN01000020">
    <property type="protein sequence ID" value="SDJ24517.1"/>
    <property type="molecule type" value="Genomic_DNA"/>
</dbReference>
<keyword evidence="2" id="KW-1185">Reference proteome</keyword>
<protein>
    <submittedName>
        <fullName evidence="1">Uncharacterized protein</fullName>
    </submittedName>
</protein>
<dbReference type="Proteomes" id="UP000183263">
    <property type="component" value="Unassembled WGS sequence"/>
</dbReference>
<evidence type="ECO:0000313" key="2">
    <source>
        <dbReference type="Proteomes" id="UP000183263"/>
    </source>
</evidence>
<accession>A0A1G8S5Q1</accession>
<proteinExistence type="predicted"/>
<organism evidence="1 2">
    <name type="scientific">Rhodococcus triatomae</name>
    <dbReference type="NCBI Taxonomy" id="300028"/>
    <lineage>
        <taxon>Bacteria</taxon>
        <taxon>Bacillati</taxon>
        <taxon>Actinomycetota</taxon>
        <taxon>Actinomycetes</taxon>
        <taxon>Mycobacteriales</taxon>
        <taxon>Nocardiaceae</taxon>
        <taxon>Rhodococcus</taxon>
    </lineage>
</organism>